<name>A0A8B6CC76_MYTGA</name>
<dbReference type="Pfam" id="PF13499">
    <property type="entry name" value="EF-hand_7"/>
    <property type="match status" value="1"/>
</dbReference>
<organism evidence="4 5">
    <name type="scientific">Mytilus galloprovincialis</name>
    <name type="common">Mediterranean mussel</name>
    <dbReference type="NCBI Taxonomy" id="29158"/>
    <lineage>
        <taxon>Eukaryota</taxon>
        <taxon>Metazoa</taxon>
        <taxon>Spiralia</taxon>
        <taxon>Lophotrochozoa</taxon>
        <taxon>Mollusca</taxon>
        <taxon>Bivalvia</taxon>
        <taxon>Autobranchia</taxon>
        <taxon>Pteriomorphia</taxon>
        <taxon>Mytilida</taxon>
        <taxon>Mytiloidea</taxon>
        <taxon>Mytilidae</taxon>
        <taxon>Mytilinae</taxon>
        <taxon>Mytilus</taxon>
    </lineage>
</organism>
<evidence type="ECO:0000256" key="2">
    <source>
        <dbReference type="SAM" id="SignalP"/>
    </source>
</evidence>
<feature type="domain" description="EF-hand" evidence="3">
    <location>
        <begin position="25"/>
        <end position="60"/>
    </location>
</feature>
<dbReference type="EMBL" id="UYJE01001448">
    <property type="protein sequence ID" value="VDI02294.1"/>
    <property type="molecule type" value="Genomic_DNA"/>
</dbReference>
<dbReference type="AlphaFoldDB" id="A0A8B6CC76"/>
<dbReference type="SMART" id="SM00054">
    <property type="entry name" value="EFh"/>
    <property type="match status" value="2"/>
</dbReference>
<dbReference type="OrthoDB" id="26525at2759"/>
<keyword evidence="5" id="KW-1185">Reference proteome</keyword>
<dbReference type="SUPFAM" id="SSF47473">
    <property type="entry name" value="EF-hand"/>
    <property type="match status" value="1"/>
</dbReference>
<dbReference type="InterPro" id="IPR018247">
    <property type="entry name" value="EF_Hand_1_Ca_BS"/>
</dbReference>
<evidence type="ECO:0000313" key="5">
    <source>
        <dbReference type="Proteomes" id="UP000596742"/>
    </source>
</evidence>
<dbReference type="InterPro" id="IPR002048">
    <property type="entry name" value="EF_hand_dom"/>
</dbReference>
<dbReference type="PROSITE" id="PS00018">
    <property type="entry name" value="EF_HAND_1"/>
    <property type="match status" value="2"/>
</dbReference>
<accession>A0A8B6CC76</accession>
<evidence type="ECO:0000259" key="3">
    <source>
        <dbReference type="PROSITE" id="PS50222"/>
    </source>
</evidence>
<dbReference type="CDD" id="cd00051">
    <property type="entry name" value="EFh"/>
    <property type="match status" value="1"/>
</dbReference>
<proteinExistence type="predicted"/>
<keyword evidence="2" id="KW-0732">Signal</keyword>
<gene>
    <name evidence="4" type="ORF">MGAL_10B064840</name>
</gene>
<sequence length="97" mass="11111">MITRSSFLIAVILCTLITLSICEEDEATSLAKVFDEMDTNGNKKVTFKEVSAFLSSKGLNQDDQDFKRTVQTFMDSYDKNKDKIITYDEFVPKHDEL</sequence>
<reference evidence="4" key="1">
    <citation type="submission" date="2018-11" db="EMBL/GenBank/DDBJ databases">
        <authorList>
            <person name="Alioto T."/>
            <person name="Alioto T."/>
        </authorList>
    </citation>
    <scope>NUCLEOTIDE SEQUENCE</scope>
</reference>
<feature type="chain" id="PRO_5032338891" description="EF-hand domain-containing protein" evidence="2">
    <location>
        <begin position="23"/>
        <end position="97"/>
    </location>
</feature>
<dbReference type="Gene3D" id="1.10.238.10">
    <property type="entry name" value="EF-hand"/>
    <property type="match status" value="1"/>
</dbReference>
<evidence type="ECO:0000256" key="1">
    <source>
        <dbReference type="ARBA" id="ARBA00022837"/>
    </source>
</evidence>
<dbReference type="Proteomes" id="UP000596742">
    <property type="component" value="Unassembled WGS sequence"/>
</dbReference>
<dbReference type="InterPro" id="IPR011992">
    <property type="entry name" value="EF-hand-dom_pair"/>
</dbReference>
<evidence type="ECO:0000313" key="4">
    <source>
        <dbReference type="EMBL" id="VDI02294.1"/>
    </source>
</evidence>
<dbReference type="GO" id="GO:0005509">
    <property type="term" value="F:calcium ion binding"/>
    <property type="evidence" value="ECO:0007669"/>
    <property type="project" value="InterPro"/>
</dbReference>
<comment type="caution">
    <text evidence="4">The sequence shown here is derived from an EMBL/GenBank/DDBJ whole genome shotgun (WGS) entry which is preliminary data.</text>
</comment>
<protein>
    <recommendedName>
        <fullName evidence="3">EF-hand domain-containing protein</fullName>
    </recommendedName>
</protein>
<feature type="domain" description="EF-hand" evidence="3">
    <location>
        <begin position="65"/>
        <end position="97"/>
    </location>
</feature>
<keyword evidence="1" id="KW-0106">Calcium</keyword>
<feature type="signal peptide" evidence="2">
    <location>
        <begin position="1"/>
        <end position="22"/>
    </location>
</feature>
<dbReference type="PROSITE" id="PS50222">
    <property type="entry name" value="EF_HAND_2"/>
    <property type="match status" value="2"/>
</dbReference>